<evidence type="ECO:0000256" key="2">
    <source>
        <dbReference type="ARBA" id="ARBA00007406"/>
    </source>
</evidence>
<dbReference type="HAMAP" id="MF_00559">
    <property type="entry name" value="G3P_dehdrog_arch"/>
    <property type="match status" value="1"/>
</dbReference>
<keyword evidence="4 10" id="KW-0521">NADP</keyword>
<dbReference type="Pfam" id="PF02800">
    <property type="entry name" value="Gp_dh_C"/>
    <property type="match status" value="1"/>
</dbReference>
<dbReference type="GO" id="GO:0047100">
    <property type="term" value="F:glyceraldehyde-3-phosphate dehydrogenase (NADP+) (phosphorylating) activity"/>
    <property type="evidence" value="ECO:0007669"/>
    <property type="project" value="RHEA"/>
</dbReference>
<dbReference type="Gene3D" id="3.30.360.10">
    <property type="entry name" value="Dihydrodipicolinate Reductase, domain 2"/>
    <property type="match status" value="1"/>
</dbReference>
<keyword evidence="15" id="KW-1185">Reference proteome</keyword>
<comment type="caution">
    <text evidence="14">The sequence shown here is derived from an EMBL/GenBank/DDBJ whole genome shotgun (WGS) entry which is preliminary data.</text>
</comment>
<evidence type="ECO:0000256" key="6">
    <source>
        <dbReference type="ARBA" id="ARBA00023027"/>
    </source>
</evidence>
<comment type="catalytic activity">
    <reaction evidence="9 10 12">
        <text>D-glyceraldehyde 3-phosphate + phosphate + NAD(+) = (2R)-3-phospho-glyceroyl phosphate + NADH + H(+)</text>
        <dbReference type="Rhea" id="RHEA:10300"/>
        <dbReference type="ChEBI" id="CHEBI:15378"/>
        <dbReference type="ChEBI" id="CHEBI:43474"/>
        <dbReference type="ChEBI" id="CHEBI:57540"/>
        <dbReference type="ChEBI" id="CHEBI:57604"/>
        <dbReference type="ChEBI" id="CHEBI:57945"/>
        <dbReference type="ChEBI" id="CHEBI:59776"/>
        <dbReference type="EC" id="1.2.1.59"/>
    </reaction>
</comment>
<dbReference type="InterPro" id="IPR020830">
    <property type="entry name" value="GlycerAld_3-P_DH_AS"/>
</dbReference>
<sequence length="341" mass="38182">MNCKVGINGFGTIGKRIADAVSLQNDMEIVGVSKTSPNYESKLALDRGYPLYCAIPDRISEFRDKGMDVEGDLNDLIDESDIIVDCTPGGVGAKNSELYKKAGVKAIYQGGEDHQVADFSFNSLVNYEEAYGRDQTRVVSCNTTALCRTLYPIKKQYGINKVRATMIRRGGDPKQDNRGPINAIKPKMKVPSHHGPDVMTVIPDIEIDTTAVKVPTTIMHFHSINIELKNKNTKPEDIIKTLEETPRVTLVTEEHGIESTAQIIELARDANRPRNDVWEIPVWKESIVIKNNELYYFQAVHQESDVVPENIDAIRAMTKLEKNPTKSIQKTDKNLQLNPMI</sequence>
<dbReference type="InterPro" id="IPR020828">
    <property type="entry name" value="GlycerAld_3-P_DH_NAD(P)-bd"/>
</dbReference>
<dbReference type="AlphaFoldDB" id="A0A1Y3GEM6"/>
<dbReference type="RefSeq" id="WP_086636814.1">
    <property type="nucleotide sequence ID" value="NZ_MRZU01000003.1"/>
</dbReference>
<keyword evidence="10 12" id="KW-0963">Cytoplasm</keyword>
<dbReference type="CDD" id="cd18127">
    <property type="entry name" value="GAPDH_II_C"/>
    <property type="match status" value="1"/>
</dbReference>
<feature type="binding site" evidence="10">
    <location>
        <begin position="12"/>
        <end position="13"/>
    </location>
    <ligand>
        <name>NAD(+)</name>
        <dbReference type="ChEBI" id="CHEBI:57540"/>
    </ligand>
</feature>
<keyword evidence="6 10" id="KW-0520">NAD</keyword>
<dbReference type="InterPro" id="IPR020831">
    <property type="entry name" value="GlycerAld/Erythrose_P_DH"/>
</dbReference>
<evidence type="ECO:0000256" key="8">
    <source>
        <dbReference type="ARBA" id="ARBA00048067"/>
    </source>
</evidence>
<dbReference type="GO" id="GO:0009089">
    <property type="term" value="P:lysine biosynthetic process via diaminopimelate"/>
    <property type="evidence" value="ECO:0007669"/>
    <property type="project" value="InterPro"/>
</dbReference>
<keyword evidence="5 10" id="KW-0560">Oxidoreductase</keyword>
<dbReference type="PIRSF" id="PIRSF000149">
    <property type="entry name" value="GAP_DH"/>
    <property type="match status" value="1"/>
</dbReference>
<feature type="active site" description="Nucleophile" evidence="10 11">
    <location>
        <position position="141"/>
    </location>
</feature>
<dbReference type="SUPFAM" id="SSF51735">
    <property type="entry name" value="NAD(P)-binding Rossmann-fold domains"/>
    <property type="match status" value="1"/>
</dbReference>
<keyword evidence="7 10" id="KW-0324">Glycolysis</keyword>
<organism evidence="14 15">
    <name type="scientific">Methanonatronarchaeum thermophilum</name>
    <dbReference type="NCBI Taxonomy" id="1927129"/>
    <lineage>
        <taxon>Archaea</taxon>
        <taxon>Methanobacteriati</taxon>
        <taxon>Methanobacteriota</taxon>
        <taxon>Methanonatronarchaeia</taxon>
        <taxon>Methanonatronarchaeales</taxon>
        <taxon>Methanonatronarchaeaceae</taxon>
        <taxon>Methanonatronarchaeum</taxon>
    </lineage>
</organism>
<feature type="binding site" evidence="10">
    <location>
        <position position="111"/>
    </location>
    <ligand>
        <name>NAD(+)</name>
        <dbReference type="ChEBI" id="CHEBI:57540"/>
    </ligand>
</feature>
<evidence type="ECO:0000256" key="11">
    <source>
        <dbReference type="PIRSR" id="PIRSR000149-1"/>
    </source>
</evidence>
<evidence type="ECO:0000256" key="7">
    <source>
        <dbReference type="ARBA" id="ARBA00023152"/>
    </source>
</evidence>
<comment type="subunit">
    <text evidence="3 10 12">Homotetramer.</text>
</comment>
<comment type="catalytic activity">
    <reaction evidence="8 10 12">
        <text>D-glyceraldehyde 3-phosphate + phosphate + NADP(+) = (2R)-3-phospho-glyceroyl phosphate + NADPH + H(+)</text>
        <dbReference type="Rhea" id="RHEA:10296"/>
        <dbReference type="ChEBI" id="CHEBI:15378"/>
        <dbReference type="ChEBI" id="CHEBI:43474"/>
        <dbReference type="ChEBI" id="CHEBI:57604"/>
        <dbReference type="ChEBI" id="CHEBI:57783"/>
        <dbReference type="ChEBI" id="CHEBI:58349"/>
        <dbReference type="ChEBI" id="CHEBI:59776"/>
        <dbReference type="EC" id="1.2.1.59"/>
    </reaction>
</comment>
<comment type="similarity">
    <text evidence="2 10 12">Belongs to the glyceraldehyde-3-phosphate dehydrogenase family.</text>
</comment>
<dbReference type="EC" id="1.2.1.59" evidence="10 12"/>
<dbReference type="OrthoDB" id="295712at2157"/>
<feature type="binding site" evidence="10">
    <location>
        <position position="302"/>
    </location>
    <ligand>
        <name>NAD(+)</name>
        <dbReference type="ChEBI" id="CHEBI:57540"/>
    </ligand>
</feature>
<feature type="binding site" evidence="10">
    <location>
        <begin position="140"/>
        <end position="142"/>
    </location>
    <ligand>
        <name>D-glyceraldehyde 3-phosphate</name>
        <dbReference type="ChEBI" id="CHEBI:59776"/>
    </ligand>
</feature>
<dbReference type="GO" id="GO:0004365">
    <property type="term" value="F:glyceraldehyde-3-phosphate dehydrogenase (NAD+) (phosphorylating) activity"/>
    <property type="evidence" value="ECO:0007669"/>
    <property type="project" value="UniProtKB-UniRule"/>
</dbReference>
<evidence type="ECO:0000313" key="14">
    <source>
        <dbReference type="EMBL" id="OUJ18753.1"/>
    </source>
</evidence>
<evidence type="ECO:0000256" key="3">
    <source>
        <dbReference type="ARBA" id="ARBA00011881"/>
    </source>
</evidence>
<dbReference type="CDD" id="cd02278">
    <property type="entry name" value="GAPDH_II_N"/>
    <property type="match status" value="1"/>
</dbReference>
<dbReference type="NCBIfam" id="TIGR01546">
    <property type="entry name" value="GAPDH-II_archae"/>
    <property type="match status" value="1"/>
</dbReference>
<dbReference type="EMBL" id="MRZU01000003">
    <property type="protein sequence ID" value="OUJ18753.1"/>
    <property type="molecule type" value="Genomic_DNA"/>
</dbReference>
<protein>
    <recommendedName>
        <fullName evidence="10 12">Glyceraldehyde-3-phosphate dehydrogenase</fullName>
        <shortName evidence="10">GAPDH</shortName>
        <ecNumber evidence="10 12">1.2.1.59</ecNumber>
    </recommendedName>
    <alternativeName>
        <fullName evidence="10">NAD(P)-dependent glyceraldehyde-3-phosphate dehydrogenase</fullName>
    </alternativeName>
</protein>
<dbReference type="GO" id="GO:0051287">
    <property type="term" value="F:NAD binding"/>
    <property type="evidence" value="ECO:0007669"/>
    <property type="project" value="UniProtKB-UniRule"/>
</dbReference>
<dbReference type="GO" id="GO:0008839">
    <property type="term" value="F:4-hydroxy-tetrahydrodipicolinate reductase"/>
    <property type="evidence" value="ECO:0007669"/>
    <property type="project" value="InterPro"/>
</dbReference>
<dbReference type="InterPro" id="IPR000846">
    <property type="entry name" value="DapB_N"/>
</dbReference>
<evidence type="ECO:0000313" key="15">
    <source>
        <dbReference type="Proteomes" id="UP000195137"/>
    </source>
</evidence>
<dbReference type="GO" id="GO:0005737">
    <property type="term" value="C:cytoplasm"/>
    <property type="evidence" value="ECO:0007669"/>
    <property type="project" value="UniProtKB-SubCell"/>
</dbReference>
<comment type="subcellular location">
    <subcellularLocation>
        <location evidence="10 12">Cytoplasm</location>
    </subcellularLocation>
</comment>
<evidence type="ECO:0000256" key="1">
    <source>
        <dbReference type="ARBA" id="ARBA00004869"/>
    </source>
</evidence>
<evidence type="ECO:0000256" key="4">
    <source>
        <dbReference type="ARBA" id="ARBA00022857"/>
    </source>
</evidence>
<comment type="pathway">
    <text evidence="1 10 12">Carbohydrate degradation; glycolysis; pyruvate from D-glyceraldehyde 3-phosphate: step 1/5.</text>
</comment>
<gene>
    <name evidence="10" type="primary">gap</name>
    <name evidence="14" type="ORF">AMET1_0403</name>
</gene>
<feature type="binding site" evidence="10">
    <location>
        <begin position="194"/>
        <end position="195"/>
    </location>
    <ligand>
        <name>D-glyceraldehyde 3-phosphate</name>
        <dbReference type="ChEBI" id="CHEBI:59776"/>
    </ligand>
</feature>
<dbReference type="GO" id="GO:0050661">
    <property type="term" value="F:NADP binding"/>
    <property type="evidence" value="ECO:0007669"/>
    <property type="project" value="UniProtKB-UniRule"/>
</dbReference>
<name>A0A1Y3GEM6_9EURY</name>
<feature type="domain" description="Glyceraldehyde 3-phosphate dehydrogenase NAD(P) binding" evidence="13">
    <location>
        <begin position="3"/>
        <end position="141"/>
    </location>
</feature>
<evidence type="ECO:0000256" key="5">
    <source>
        <dbReference type="ARBA" id="ARBA00023002"/>
    </source>
</evidence>
<evidence type="ECO:0000256" key="12">
    <source>
        <dbReference type="RuleBase" id="RU003388"/>
    </source>
</evidence>
<dbReference type="Proteomes" id="UP000195137">
    <property type="component" value="Unassembled WGS sequence"/>
</dbReference>
<accession>A0A1Y3GEM6</accession>
<feature type="binding site" evidence="10">
    <location>
        <position position="169"/>
    </location>
    <ligand>
        <name>NAD(+)</name>
        <dbReference type="ChEBI" id="CHEBI:57540"/>
    </ligand>
</feature>
<dbReference type="UniPathway" id="UPA00109">
    <property type="reaction ID" value="UER00184"/>
</dbReference>
<dbReference type="GO" id="GO:0006096">
    <property type="term" value="P:glycolytic process"/>
    <property type="evidence" value="ECO:0007669"/>
    <property type="project" value="UniProtKB-UniRule"/>
</dbReference>
<dbReference type="SMART" id="SM00846">
    <property type="entry name" value="Gp_dh_N"/>
    <property type="match status" value="1"/>
</dbReference>
<reference evidence="14 15" key="1">
    <citation type="submission" date="2016-12" db="EMBL/GenBank/DDBJ databases">
        <title>Discovery of methanogenic haloarchaea.</title>
        <authorList>
            <person name="Sorokin D.Y."/>
            <person name="Makarova K.S."/>
            <person name="Abbas B."/>
            <person name="Ferrer M."/>
            <person name="Golyshin P.N."/>
        </authorList>
    </citation>
    <scope>NUCLEOTIDE SEQUENCE [LARGE SCALE GENOMIC DNA]</scope>
    <source>
        <strain evidence="14">AMET1</strain>
    </source>
</reference>
<dbReference type="InterPro" id="IPR006436">
    <property type="entry name" value="Glyceraldehyde-3-P_DH_2_arc"/>
</dbReference>
<dbReference type="Pfam" id="PF01113">
    <property type="entry name" value="DapB_N"/>
    <property type="match status" value="1"/>
</dbReference>
<proteinExistence type="inferred from homology"/>
<evidence type="ECO:0000259" key="13">
    <source>
        <dbReference type="SMART" id="SM00846"/>
    </source>
</evidence>
<dbReference type="PROSITE" id="PS00071">
    <property type="entry name" value="GAPDH"/>
    <property type="match status" value="1"/>
</dbReference>
<dbReference type="Gene3D" id="3.40.50.720">
    <property type="entry name" value="NAD(P)-binding Rossmann-like Domain"/>
    <property type="match status" value="1"/>
</dbReference>
<dbReference type="NCBIfam" id="NF003251">
    <property type="entry name" value="PRK04207.1"/>
    <property type="match status" value="1"/>
</dbReference>
<evidence type="ECO:0000256" key="9">
    <source>
        <dbReference type="ARBA" id="ARBA00048853"/>
    </source>
</evidence>
<evidence type="ECO:0000256" key="10">
    <source>
        <dbReference type="HAMAP-Rule" id="MF_00559"/>
    </source>
</evidence>
<dbReference type="InterPro" id="IPR036291">
    <property type="entry name" value="NAD(P)-bd_dom_sf"/>
</dbReference>
<dbReference type="InterPro" id="IPR020829">
    <property type="entry name" value="GlycerAld_3-P_DH_cat"/>
</dbReference>
<dbReference type="SUPFAM" id="SSF55347">
    <property type="entry name" value="Glyceraldehyde-3-phosphate dehydrogenase-like, C-terminal domain"/>
    <property type="match status" value="1"/>
</dbReference>